<evidence type="ECO:0000256" key="2">
    <source>
        <dbReference type="SAM" id="SignalP"/>
    </source>
</evidence>
<evidence type="ECO:0000313" key="5">
    <source>
        <dbReference type="Proteomes" id="UP000271974"/>
    </source>
</evidence>
<dbReference type="Pfam" id="PF00147">
    <property type="entry name" value="Fibrinogen_C"/>
    <property type="match status" value="1"/>
</dbReference>
<sequence length="241" mass="28615">MATTLSASLLCLLMIMLSQQQTIHDQPRNPNLRCRRYMLNGRKQPYQVTYEPLIQRYVLCDAKTDYGGWIIFQRRMNGLEDFYKPFDDYHSGFGVLGGDHWLGLEHMHKLTFNGNFEMRVDVFYEGSWHHATFDRVWIGKTENNYILTLVGNYRGDLPNDVYYGIQYSNGMPFTTLDRDNDWAFRENCAESHVGAWWYKWCTRANLNGRWRQSNATGMFWRIPGEIKYVEFSEMKIRRRGP</sequence>
<dbReference type="STRING" id="188477.A0A433TKV1"/>
<keyword evidence="2" id="KW-0732">Signal</keyword>
<dbReference type="SUPFAM" id="SSF56496">
    <property type="entry name" value="Fibrinogen C-terminal domain-like"/>
    <property type="match status" value="1"/>
</dbReference>
<evidence type="ECO:0000259" key="3">
    <source>
        <dbReference type="PROSITE" id="PS51406"/>
    </source>
</evidence>
<dbReference type="InterPro" id="IPR002181">
    <property type="entry name" value="Fibrinogen_a/b/g_C_dom"/>
</dbReference>
<comment type="caution">
    <text evidence="4">The sequence shown here is derived from an EMBL/GenBank/DDBJ whole genome shotgun (WGS) entry which is preliminary data.</text>
</comment>
<dbReference type="AlphaFoldDB" id="A0A433TKV1"/>
<name>A0A433TKV1_ELYCH</name>
<dbReference type="Proteomes" id="UP000271974">
    <property type="component" value="Unassembled WGS sequence"/>
</dbReference>
<accession>A0A433TKV1</accession>
<dbReference type="InterPro" id="IPR014716">
    <property type="entry name" value="Fibrinogen_a/b/g_C_1"/>
</dbReference>
<gene>
    <name evidence="4" type="ORF">EGW08_010034</name>
</gene>
<dbReference type="PANTHER" id="PTHR19143">
    <property type="entry name" value="FIBRINOGEN/TENASCIN/ANGIOPOEITIN"/>
    <property type="match status" value="1"/>
</dbReference>
<dbReference type="OrthoDB" id="7735550at2759"/>
<evidence type="ECO:0000313" key="4">
    <source>
        <dbReference type="EMBL" id="RUS82220.1"/>
    </source>
</evidence>
<reference evidence="4 5" key="1">
    <citation type="submission" date="2019-01" db="EMBL/GenBank/DDBJ databases">
        <title>A draft genome assembly of the solar-powered sea slug Elysia chlorotica.</title>
        <authorList>
            <person name="Cai H."/>
            <person name="Li Q."/>
            <person name="Fang X."/>
            <person name="Li J."/>
            <person name="Curtis N.E."/>
            <person name="Altenburger A."/>
            <person name="Shibata T."/>
            <person name="Feng M."/>
            <person name="Maeda T."/>
            <person name="Schwartz J.A."/>
            <person name="Shigenobu S."/>
            <person name="Lundholm N."/>
            <person name="Nishiyama T."/>
            <person name="Yang H."/>
            <person name="Hasebe M."/>
            <person name="Li S."/>
            <person name="Pierce S.K."/>
            <person name="Wang J."/>
        </authorList>
    </citation>
    <scope>NUCLEOTIDE SEQUENCE [LARGE SCALE GENOMIC DNA]</scope>
    <source>
        <strain evidence="4">EC2010</strain>
        <tissue evidence="4">Whole organism of an adult</tissue>
    </source>
</reference>
<dbReference type="InterPro" id="IPR050373">
    <property type="entry name" value="Fibrinogen_C-term_domain"/>
</dbReference>
<evidence type="ECO:0000256" key="1">
    <source>
        <dbReference type="ARBA" id="ARBA00023157"/>
    </source>
</evidence>
<feature type="domain" description="Fibrinogen C-terminal" evidence="3">
    <location>
        <begin position="25"/>
        <end position="240"/>
    </location>
</feature>
<dbReference type="InterPro" id="IPR036056">
    <property type="entry name" value="Fibrinogen-like_C"/>
</dbReference>
<proteinExistence type="predicted"/>
<organism evidence="4 5">
    <name type="scientific">Elysia chlorotica</name>
    <name type="common">Eastern emerald elysia</name>
    <name type="synonym">Sea slug</name>
    <dbReference type="NCBI Taxonomy" id="188477"/>
    <lineage>
        <taxon>Eukaryota</taxon>
        <taxon>Metazoa</taxon>
        <taxon>Spiralia</taxon>
        <taxon>Lophotrochozoa</taxon>
        <taxon>Mollusca</taxon>
        <taxon>Gastropoda</taxon>
        <taxon>Heterobranchia</taxon>
        <taxon>Euthyneura</taxon>
        <taxon>Panpulmonata</taxon>
        <taxon>Sacoglossa</taxon>
        <taxon>Placobranchoidea</taxon>
        <taxon>Plakobranchidae</taxon>
        <taxon>Elysia</taxon>
    </lineage>
</organism>
<feature type="signal peptide" evidence="2">
    <location>
        <begin position="1"/>
        <end position="20"/>
    </location>
</feature>
<dbReference type="Gene3D" id="3.90.215.10">
    <property type="entry name" value="Gamma Fibrinogen, chain A, domain 1"/>
    <property type="match status" value="1"/>
</dbReference>
<dbReference type="InterPro" id="IPR020837">
    <property type="entry name" value="Fibrinogen_CS"/>
</dbReference>
<keyword evidence="5" id="KW-1185">Reference proteome</keyword>
<dbReference type="PANTHER" id="PTHR19143:SF458">
    <property type="entry name" value="FIBRINOGEN C-TERMINAL DOMAIN-CONTAINING PROTEIN-RELATED"/>
    <property type="match status" value="1"/>
</dbReference>
<protein>
    <recommendedName>
        <fullName evidence="3">Fibrinogen C-terminal domain-containing protein</fullName>
    </recommendedName>
</protein>
<dbReference type="SMART" id="SM00186">
    <property type="entry name" value="FBG"/>
    <property type="match status" value="1"/>
</dbReference>
<keyword evidence="1" id="KW-1015">Disulfide bond</keyword>
<dbReference type="EMBL" id="RQTK01000297">
    <property type="protein sequence ID" value="RUS82220.1"/>
    <property type="molecule type" value="Genomic_DNA"/>
</dbReference>
<feature type="chain" id="PRO_5019018442" description="Fibrinogen C-terminal domain-containing protein" evidence="2">
    <location>
        <begin position="21"/>
        <end position="241"/>
    </location>
</feature>
<dbReference type="GO" id="GO:0005615">
    <property type="term" value="C:extracellular space"/>
    <property type="evidence" value="ECO:0007669"/>
    <property type="project" value="TreeGrafter"/>
</dbReference>
<dbReference type="PROSITE" id="PS00514">
    <property type="entry name" value="FIBRINOGEN_C_1"/>
    <property type="match status" value="1"/>
</dbReference>
<dbReference type="PROSITE" id="PS51406">
    <property type="entry name" value="FIBRINOGEN_C_2"/>
    <property type="match status" value="1"/>
</dbReference>